<sequence length="108" mass="12596">MSSSIPKDVSACEYVPDNVRIQMWELRKAMQVKLREEACLKIASFFYDNAIDFNVAKSDEFQRMLEMVARHGLGFKPPYHEIRTKYLKQKMEETTKAIEDMGIGIDEN</sequence>
<evidence type="ECO:0000313" key="2">
    <source>
        <dbReference type="Proteomes" id="UP000242715"/>
    </source>
</evidence>
<protein>
    <submittedName>
        <fullName evidence="1">Uncharacterized protein</fullName>
    </submittedName>
</protein>
<name>A0A2Z6MCW5_TRISU</name>
<keyword evidence="2" id="KW-1185">Reference proteome</keyword>
<accession>A0A2Z6MCW5</accession>
<reference evidence="2" key="1">
    <citation type="journal article" date="2017" name="Front. Plant Sci.">
        <title>Climate Clever Clovers: New Paradigm to Reduce the Environmental Footprint of Ruminants by Breeding Low Methanogenic Forages Utilizing Haplotype Variation.</title>
        <authorList>
            <person name="Kaur P."/>
            <person name="Appels R."/>
            <person name="Bayer P.E."/>
            <person name="Keeble-Gagnere G."/>
            <person name="Wang J."/>
            <person name="Hirakawa H."/>
            <person name="Shirasawa K."/>
            <person name="Vercoe P."/>
            <person name="Stefanova K."/>
            <person name="Durmic Z."/>
            <person name="Nichols P."/>
            <person name="Revell C."/>
            <person name="Isobe S.N."/>
            <person name="Edwards D."/>
            <person name="Erskine W."/>
        </authorList>
    </citation>
    <scope>NUCLEOTIDE SEQUENCE [LARGE SCALE GENOMIC DNA]</scope>
    <source>
        <strain evidence="2">cv. Daliak</strain>
    </source>
</reference>
<dbReference type="EMBL" id="DF973428">
    <property type="protein sequence ID" value="GAU30544.1"/>
    <property type="molecule type" value="Genomic_DNA"/>
</dbReference>
<dbReference type="AlphaFoldDB" id="A0A2Z6MCW5"/>
<dbReference type="Proteomes" id="UP000242715">
    <property type="component" value="Unassembled WGS sequence"/>
</dbReference>
<proteinExistence type="predicted"/>
<gene>
    <name evidence="1" type="ORF">TSUD_65540</name>
</gene>
<dbReference type="OrthoDB" id="1935289at2759"/>
<organism evidence="1 2">
    <name type="scientific">Trifolium subterraneum</name>
    <name type="common">Subterranean clover</name>
    <dbReference type="NCBI Taxonomy" id="3900"/>
    <lineage>
        <taxon>Eukaryota</taxon>
        <taxon>Viridiplantae</taxon>
        <taxon>Streptophyta</taxon>
        <taxon>Embryophyta</taxon>
        <taxon>Tracheophyta</taxon>
        <taxon>Spermatophyta</taxon>
        <taxon>Magnoliopsida</taxon>
        <taxon>eudicotyledons</taxon>
        <taxon>Gunneridae</taxon>
        <taxon>Pentapetalae</taxon>
        <taxon>rosids</taxon>
        <taxon>fabids</taxon>
        <taxon>Fabales</taxon>
        <taxon>Fabaceae</taxon>
        <taxon>Papilionoideae</taxon>
        <taxon>50 kb inversion clade</taxon>
        <taxon>NPAAA clade</taxon>
        <taxon>Hologalegina</taxon>
        <taxon>IRL clade</taxon>
        <taxon>Trifolieae</taxon>
        <taxon>Trifolium</taxon>
    </lineage>
</organism>
<evidence type="ECO:0000313" key="1">
    <source>
        <dbReference type="EMBL" id="GAU30544.1"/>
    </source>
</evidence>